<name>A0ABR3Q112_9TREE</name>
<dbReference type="InterPro" id="IPR051127">
    <property type="entry name" value="Fungal_SecMet_Regulators"/>
</dbReference>
<dbReference type="InterPro" id="IPR007219">
    <property type="entry name" value="XnlR_reg_dom"/>
</dbReference>
<proteinExistence type="predicted"/>
<dbReference type="InterPro" id="IPR036864">
    <property type="entry name" value="Zn2-C6_fun-type_DNA-bd_sf"/>
</dbReference>
<evidence type="ECO:0000256" key="3">
    <source>
        <dbReference type="ARBA" id="ARBA00023125"/>
    </source>
</evidence>
<dbReference type="InterPro" id="IPR001138">
    <property type="entry name" value="Zn2Cys6_DnaBD"/>
</dbReference>
<feature type="region of interest" description="Disordered" evidence="6">
    <location>
        <begin position="1"/>
        <end position="27"/>
    </location>
</feature>
<dbReference type="CDD" id="cd00067">
    <property type="entry name" value="GAL4"/>
    <property type="match status" value="1"/>
</dbReference>
<dbReference type="EMBL" id="JBBXJM010000004">
    <property type="protein sequence ID" value="KAL1408335.1"/>
    <property type="molecule type" value="Genomic_DNA"/>
</dbReference>
<dbReference type="PANTHER" id="PTHR47424:SF3">
    <property type="entry name" value="REGULATORY PROTEIN GAL4"/>
    <property type="match status" value="1"/>
</dbReference>
<dbReference type="GeneID" id="95986186"/>
<evidence type="ECO:0000256" key="5">
    <source>
        <dbReference type="ARBA" id="ARBA00023242"/>
    </source>
</evidence>
<evidence type="ECO:0000256" key="6">
    <source>
        <dbReference type="SAM" id="MobiDB-lite"/>
    </source>
</evidence>
<dbReference type="RefSeq" id="XP_069208279.1">
    <property type="nucleotide sequence ID" value="XM_069353637.1"/>
</dbReference>
<evidence type="ECO:0000259" key="7">
    <source>
        <dbReference type="PROSITE" id="PS50048"/>
    </source>
</evidence>
<dbReference type="SMART" id="SM00906">
    <property type="entry name" value="Fungal_trans"/>
    <property type="match status" value="1"/>
</dbReference>
<keyword evidence="1" id="KW-0479">Metal-binding</keyword>
<feature type="compositionally biased region" description="Low complexity" evidence="6">
    <location>
        <begin position="1"/>
        <end position="19"/>
    </location>
</feature>
<evidence type="ECO:0000313" key="8">
    <source>
        <dbReference type="EMBL" id="KAL1408335.1"/>
    </source>
</evidence>
<dbReference type="SMART" id="SM00066">
    <property type="entry name" value="GAL4"/>
    <property type="match status" value="1"/>
</dbReference>
<evidence type="ECO:0000256" key="4">
    <source>
        <dbReference type="ARBA" id="ARBA00023163"/>
    </source>
</evidence>
<feature type="region of interest" description="Disordered" evidence="6">
    <location>
        <begin position="131"/>
        <end position="176"/>
    </location>
</feature>
<gene>
    <name evidence="8" type="ORF">Q8F55_005143</name>
</gene>
<organism evidence="8 9">
    <name type="scientific">Vanrija albida</name>
    <dbReference type="NCBI Taxonomy" id="181172"/>
    <lineage>
        <taxon>Eukaryota</taxon>
        <taxon>Fungi</taxon>
        <taxon>Dikarya</taxon>
        <taxon>Basidiomycota</taxon>
        <taxon>Agaricomycotina</taxon>
        <taxon>Tremellomycetes</taxon>
        <taxon>Trichosporonales</taxon>
        <taxon>Trichosporonaceae</taxon>
        <taxon>Vanrija</taxon>
    </lineage>
</organism>
<keyword evidence="3" id="KW-0238">DNA-binding</keyword>
<keyword evidence="2" id="KW-0805">Transcription regulation</keyword>
<dbReference type="CDD" id="cd12148">
    <property type="entry name" value="fungal_TF_MHR"/>
    <property type="match status" value="1"/>
</dbReference>
<dbReference type="PROSITE" id="PS50048">
    <property type="entry name" value="ZN2_CY6_FUNGAL_2"/>
    <property type="match status" value="1"/>
</dbReference>
<keyword evidence="9" id="KW-1185">Reference proteome</keyword>
<reference evidence="8 9" key="1">
    <citation type="submission" date="2023-08" db="EMBL/GenBank/DDBJ databases">
        <title>Annotated Genome Sequence of Vanrija albida AlHP1.</title>
        <authorList>
            <person name="Herzog R."/>
        </authorList>
    </citation>
    <scope>NUCLEOTIDE SEQUENCE [LARGE SCALE GENOMIC DNA]</scope>
    <source>
        <strain evidence="8 9">AlHP1</strain>
    </source>
</reference>
<keyword evidence="4" id="KW-0804">Transcription</keyword>
<evidence type="ECO:0000256" key="2">
    <source>
        <dbReference type="ARBA" id="ARBA00023015"/>
    </source>
</evidence>
<dbReference type="Proteomes" id="UP001565368">
    <property type="component" value="Unassembled WGS sequence"/>
</dbReference>
<dbReference type="Pfam" id="PF04082">
    <property type="entry name" value="Fungal_trans"/>
    <property type="match status" value="1"/>
</dbReference>
<accession>A0ABR3Q112</accession>
<feature type="domain" description="Zn(2)-C6 fungal-type" evidence="7">
    <location>
        <begin position="33"/>
        <end position="62"/>
    </location>
</feature>
<dbReference type="Gene3D" id="4.10.240.10">
    <property type="entry name" value="Zn(2)-C6 fungal-type DNA-binding domain"/>
    <property type="match status" value="1"/>
</dbReference>
<evidence type="ECO:0000256" key="1">
    <source>
        <dbReference type="ARBA" id="ARBA00022723"/>
    </source>
</evidence>
<comment type="caution">
    <text evidence="8">The sequence shown here is derived from an EMBL/GenBank/DDBJ whole genome shotgun (WGS) entry which is preliminary data.</text>
</comment>
<dbReference type="PANTHER" id="PTHR47424">
    <property type="entry name" value="REGULATORY PROTEIN GAL4"/>
    <property type="match status" value="1"/>
</dbReference>
<dbReference type="PROSITE" id="PS00463">
    <property type="entry name" value="ZN2_CY6_FUNGAL_1"/>
    <property type="match status" value="1"/>
</dbReference>
<evidence type="ECO:0000313" key="9">
    <source>
        <dbReference type="Proteomes" id="UP001565368"/>
    </source>
</evidence>
<protein>
    <recommendedName>
        <fullName evidence="7">Zn(2)-C6 fungal-type domain-containing protein</fullName>
    </recommendedName>
</protein>
<dbReference type="Pfam" id="PF00172">
    <property type="entry name" value="Zn_clus"/>
    <property type="match status" value="1"/>
</dbReference>
<dbReference type="SUPFAM" id="SSF57701">
    <property type="entry name" value="Zn2/Cys6 DNA-binding domain"/>
    <property type="match status" value="1"/>
</dbReference>
<feature type="compositionally biased region" description="Acidic residues" evidence="6">
    <location>
        <begin position="153"/>
        <end position="162"/>
    </location>
</feature>
<keyword evidence="5" id="KW-0539">Nucleus</keyword>
<sequence>MRAQRRPSPSRSPSPTSSPEDAHRRKRSRIPVACLPCRSRKQSCTGGHPCLRCEHDGRACSYGEKEAKTPLTRQRMTALEERIAQYDALWSGVFARYDFDAACADFEARGPEAVLAKLAALHLGGSAAAPIAEQRRVTPQSPPRRAPALPDGDSSEDDDDEPATLPPTRAASPAAVPLLIEPEETYNYEWAEDAGVAPRDDAGMGSMIHGRGTSYFGLSSGAAFLNAIHKLTPGRVAGVSPVQASEHAAAGMILGDPWCSSASPHDWDSPCAATVAIPPYSEVRGYVDGYFKYFHPITTIVHEPTVRAQVTGALRIPAKPGTEVLLNMVFAMGALDSGTSAQSADGNKYYLVARRALQRDILEGGTLALVQGLAIMPNYLQRSGRPNAGYMCLGWALRMAMTLGLHTPVTSPRCTPFEREMRLRVWWAVVTMEAGCSVTFGRPHPAGAFQLDAAPLPINCDDEHLTVGSAAAPENVEGVTLYSALVVQSRLARVTCALVDRILHSNPAPAVHELRKYDRRIVSVLEAMPEYMRSAPPGPYCLAMLVQRWRARDIRAILYRPLLLGAAWGNRTGLSRDVLDAIEICRSLAVENAQDIAQFMADTDDSSRCTEWYAIYFAFQAALTLLLSVVAEPDHPSTALWRQVIISTAAWFQQCRSMTSLGASYARVLENVLGAIATPHSAEAAGLAGLQSLLSSWAAPDATVQDGNELGFDMDRYWLEIWGLTSGIGASLDTAIDEAGLAPVPPVPAQQAPQPDM</sequence>